<reference evidence="1" key="1">
    <citation type="submission" date="2016-10" db="EMBL/GenBank/DDBJ databases">
        <title>Sequence of Gallionella enrichment culture.</title>
        <authorList>
            <person name="Poehlein A."/>
            <person name="Muehling M."/>
            <person name="Daniel R."/>
        </authorList>
    </citation>
    <scope>NUCLEOTIDE SEQUENCE</scope>
</reference>
<protein>
    <submittedName>
        <fullName evidence="1">Uncharacterized protein</fullName>
    </submittedName>
</protein>
<sequence>MKKMFFSFLMISFFVAANAQNTTLQQFTGKYKFPDGSVVTEIEVTLDSSGVLTSNSTAGTSVLEKISADTFSVVSFQGTAVFKRDANHKVTGVVVDAMGYHLEGTKDNASTSFLFTKPDALKIKTNQFAVR</sequence>
<proteinExistence type="predicted"/>
<accession>A0A1J5SWI1</accession>
<gene>
    <name evidence="1" type="ORF">GALL_95490</name>
</gene>
<evidence type="ECO:0000313" key="1">
    <source>
        <dbReference type="EMBL" id="OIR08381.1"/>
    </source>
</evidence>
<dbReference type="AlphaFoldDB" id="A0A1J5SWI1"/>
<organism evidence="1">
    <name type="scientific">mine drainage metagenome</name>
    <dbReference type="NCBI Taxonomy" id="410659"/>
    <lineage>
        <taxon>unclassified sequences</taxon>
        <taxon>metagenomes</taxon>
        <taxon>ecological metagenomes</taxon>
    </lineage>
</organism>
<dbReference type="EMBL" id="MLJW01000032">
    <property type="protein sequence ID" value="OIR08381.1"/>
    <property type="molecule type" value="Genomic_DNA"/>
</dbReference>
<name>A0A1J5SWI1_9ZZZZ</name>
<comment type="caution">
    <text evidence="1">The sequence shown here is derived from an EMBL/GenBank/DDBJ whole genome shotgun (WGS) entry which is preliminary data.</text>
</comment>